<dbReference type="GO" id="GO:0016020">
    <property type="term" value="C:membrane"/>
    <property type="evidence" value="ECO:0007669"/>
    <property type="project" value="UniProtKB-SubCell"/>
</dbReference>
<keyword evidence="10" id="KW-1185">Reference proteome</keyword>
<keyword evidence="6" id="KW-1133">Transmembrane helix</keyword>
<dbReference type="GO" id="GO:0005737">
    <property type="term" value="C:cytoplasm"/>
    <property type="evidence" value="ECO:0007669"/>
    <property type="project" value="TreeGrafter"/>
</dbReference>
<dbReference type="GO" id="GO:0016757">
    <property type="term" value="F:glycosyltransferase activity"/>
    <property type="evidence" value="ECO:0007669"/>
    <property type="project" value="UniProtKB-KW"/>
</dbReference>
<organism evidence="9 10">
    <name type="scientific">Elysia crispata</name>
    <name type="common">lettuce slug</name>
    <dbReference type="NCBI Taxonomy" id="231223"/>
    <lineage>
        <taxon>Eukaryota</taxon>
        <taxon>Metazoa</taxon>
        <taxon>Spiralia</taxon>
        <taxon>Lophotrochozoa</taxon>
        <taxon>Mollusca</taxon>
        <taxon>Gastropoda</taxon>
        <taxon>Heterobranchia</taxon>
        <taxon>Euthyneura</taxon>
        <taxon>Panpulmonata</taxon>
        <taxon>Sacoglossa</taxon>
        <taxon>Placobranchoidea</taxon>
        <taxon>Plakobranchidae</taxon>
        <taxon>Elysia</taxon>
    </lineage>
</organism>
<evidence type="ECO:0000256" key="6">
    <source>
        <dbReference type="ARBA" id="ARBA00022989"/>
    </source>
</evidence>
<dbReference type="InterPro" id="IPR008166">
    <property type="entry name" value="Glyco_transf_92"/>
</dbReference>
<accession>A0AAE0ZVD6</accession>
<evidence type="ECO:0008006" key="11">
    <source>
        <dbReference type="Google" id="ProtNLM"/>
    </source>
</evidence>
<evidence type="ECO:0000256" key="2">
    <source>
        <dbReference type="ARBA" id="ARBA00007647"/>
    </source>
</evidence>
<evidence type="ECO:0000256" key="7">
    <source>
        <dbReference type="ARBA" id="ARBA00023136"/>
    </source>
</evidence>
<evidence type="ECO:0000256" key="1">
    <source>
        <dbReference type="ARBA" id="ARBA00004167"/>
    </source>
</evidence>
<evidence type="ECO:0000256" key="4">
    <source>
        <dbReference type="ARBA" id="ARBA00022679"/>
    </source>
</evidence>
<evidence type="ECO:0000313" key="10">
    <source>
        <dbReference type="Proteomes" id="UP001283361"/>
    </source>
</evidence>
<comment type="similarity">
    <text evidence="2">Belongs to the glycosyltransferase 92 family.</text>
</comment>
<feature type="compositionally biased region" description="Polar residues" evidence="8">
    <location>
        <begin position="309"/>
        <end position="319"/>
    </location>
</feature>
<evidence type="ECO:0000256" key="5">
    <source>
        <dbReference type="ARBA" id="ARBA00022692"/>
    </source>
</evidence>
<dbReference type="EMBL" id="JAWDGP010003233">
    <property type="protein sequence ID" value="KAK3776254.1"/>
    <property type="molecule type" value="Genomic_DNA"/>
</dbReference>
<dbReference type="AlphaFoldDB" id="A0AAE0ZVD6"/>
<comment type="caution">
    <text evidence="9">The sequence shown here is derived from an EMBL/GenBank/DDBJ whole genome shotgun (WGS) entry which is preliminary data.</text>
</comment>
<feature type="region of interest" description="Disordered" evidence="8">
    <location>
        <begin position="30"/>
        <end position="108"/>
    </location>
</feature>
<sequence>MVSEPAAVKMKRNARVSRVPVSLRLTLSEEDPSPFGSACPPQGKAPDTTGLRRTLPHNFSPWIRNISPRRSSSADEASLATEPVARPSQIPLVQASSHRGRGSAESNRLLLKSRRKNALFRLSALPLICGKTSGIQLVVGALYQRVRKQTTRFCGGRNSSIWTETLWSRFGTDGFATGPEHGDLWLLPGPERLERLTDNTEESALGGGWQSVTCHRNLTVESDRAALARGTGSCNSSTNHPWYSTPAMALLTYKCLRHCLSRFLFVLAVSYILCLLSLLRLEQYTNQLKGAVTSSQRILHETKHGGVASRNSSTETVENSAEKPESLVATLGSRRTTYKAILLRRLKEDVADPHDMTSSKRYEFVTQSSNHLYLSKKQSHPTSHPHPFTDVPFTDSEHTKQMSIGNKDSVGADYQPMSSWSPEIQRAGVTKTVVTFKSLGDDLYVYGVYLDDRYSPDTYVRIMTLRPAQDNLQAPSGETLGDDISGEKGGNPNIWCHFQNSLVYSNSAQTSQKFLHIRAKKFITINVWAEPYEMCENHSKKFGGWIYSCLVPRHLVNETASPAVFPDVVSLSRADSRNEADKPRLQNIQLQPLRKDLKIKMSRVYSENIVVNDAIISESPFVEKKGNFADMNNLSNANSDFHLRNSTVKENSETIGKPLRTSNKVSQQNLQKPSIGVCVPPLYGAVALQKLINFIEMCNIMGADQVFLYAHDIPEILMRYLSNYTGPRPGMVNVVRWNIPVIPQTLQAAAPGSATTTSFPGKQSSDVPSAGEFEIDEPAPYHTDQTVWNHGQLLAVQHCLYSNMADYDWLLFMDIDEMLVPKEAKTWPELIQQTLKTVVSEGNTAPENLAGLSFQSAFFQQDFRSHVTNSIEYFKYLHRTQQTSFRRSKMLVRPRAVFELGIHHISKPVIVDEEKVKDIKDTSADVGDDSSVLKVLPSLALIHHYRKCLQDPDEAEGAERIRGSAWTDNGWVPLESAGGDGSSNFECNVLVKDITMLKYEAALTIISRNVTNSAMNFFAGQV</sequence>
<proteinExistence type="inferred from homology"/>
<feature type="region of interest" description="Disordered" evidence="8">
    <location>
        <begin position="302"/>
        <end position="325"/>
    </location>
</feature>
<keyword evidence="3" id="KW-0328">Glycosyltransferase</keyword>
<protein>
    <recommendedName>
        <fullName evidence="11">Glycosyltransferase family 92 protein</fullName>
    </recommendedName>
</protein>
<keyword evidence="5" id="KW-0812">Transmembrane</keyword>
<dbReference type="Proteomes" id="UP001283361">
    <property type="component" value="Unassembled WGS sequence"/>
</dbReference>
<dbReference type="Pfam" id="PF01697">
    <property type="entry name" value="Glyco_transf_92"/>
    <property type="match status" value="1"/>
</dbReference>
<dbReference type="PANTHER" id="PTHR21461">
    <property type="entry name" value="GLYCOSYLTRANSFERASE FAMILY 92 PROTEIN"/>
    <property type="match status" value="1"/>
</dbReference>
<keyword evidence="7" id="KW-0472">Membrane</keyword>
<dbReference type="PANTHER" id="PTHR21461:SF87">
    <property type="entry name" value="GH12965P"/>
    <property type="match status" value="1"/>
</dbReference>
<name>A0AAE0ZVD6_9GAST</name>
<evidence type="ECO:0000256" key="3">
    <source>
        <dbReference type="ARBA" id="ARBA00022676"/>
    </source>
</evidence>
<evidence type="ECO:0000256" key="8">
    <source>
        <dbReference type="SAM" id="MobiDB-lite"/>
    </source>
</evidence>
<keyword evidence="4" id="KW-0808">Transferase</keyword>
<reference evidence="9" key="1">
    <citation type="journal article" date="2023" name="G3 (Bethesda)">
        <title>A reference genome for the long-term kleptoplast-retaining sea slug Elysia crispata morphotype clarki.</title>
        <authorList>
            <person name="Eastman K.E."/>
            <person name="Pendleton A.L."/>
            <person name="Shaikh M.A."/>
            <person name="Suttiyut T."/>
            <person name="Ogas R."/>
            <person name="Tomko P."/>
            <person name="Gavelis G."/>
            <person name="Widhalm J.R."/>
            <person name="Wisecaver J.H."/>
        </authorList>
    </citation>
    <scope>NUCLEOTIDE SEQUENCE</scope>
    <source>
        <strain evidence="9">ECLA1</strain>
    </source>
</reference>
<gene>
    <name evidence="9" type="ORF">RRG08_039844</name>
</gene>
<comment type="subcellular location">
    <subcellularLocation>
        <location evidence="1">Membrane</location>
        <topology evidence="1">Single-pass membrane protein</topology>
    </subcellularLocation>
</comment>
<evidence type="ECO:0000313" key="9">
    <source>
        <dbReference type="EMBL" id="KAK3776254.1"/>
    </source>
</evidence>